<accession>A0A6J6NDH4</accession>
<dbReference type="InterPro" id="IPR042070">
    <property type="entry name" value="PucR_C-HTH_sf"/>
</dbReference>
<name>A0A6J6NDH4_9ZZZZ</name>
<evidence type="ECO:0000259" key="4">
    <source>
        <dbReference type="Pfam" id="PF17853"/>
    </source>
</evidence>
<dbReference type="PANTHER" id="PTHR33744:SF1">
    <property type="entry name" value="DNA-BINDING TRANSCRIPTIONAL ACTIVATOR ADER"/>
    <property type="match status" value="1"/>
</dbReference>
<dbReference type="EMBL" id="CAEZXB010000003">
    <property type="protein sequence ID" value="CAB4668630.1"/>
    <property type="molecule type" value="Genomic_DNA"/>
</dbReference>
<evidence type="ECO:0000256" key="1">
    <source>
        <dbReference type="ARBA" id="ARBA00006754"/>
    </source>
</evidence>
<dbReference type="Pfam" id="PF07905">
    <property type="entry name" value="PucR"/>
    <property type="match status" value="1"/>
</dbReference>
<dbReference type="EMBL" id="CAFBAA010000007">
    <property type="protein sequence ID" value="CAB4841619.1"/>
    <property type="molecule type" value="Genomic_DNA"/>
</dbReference>
<dbReference type="InterPro" id="IPR012914">
    <property type="entry name" value="PucR_dom"/>
</dbReference>
<evidence type="ECO:0000313" key="7">
    <source>
        <dbReference type="EMBL" id="CAB4841619.1"/>
    </source>
</evidence>
<feature type="domain" description="Purine catabolism PurC-like" evidence="2">
    <location>
        <begin position="27"/>
        <end position="141"/>
    </location>
</feature>
<feature type="domain" description="PucR C-terminal helix-turn-helix" evidence="3">
    <location>
        <begin position="488"/>
        <end position="546"/>
    </location>
</feature>
<dbReference type="AlphaFoldDB" id="A0A6J6NDH4"/>
<evidence type="ECO:0000313" key="8">
    <source>
        <dbReference type="EMBL" id="CAB5072344.1"/>
    </source>
</evidence>
<evidence type="ECO:0000259" key="3">
    <source>
        <dbReference type="Pfam" id="PF13556"/>
    </source>
</evidence>
<gene>
    <name evidence="5" type="ORF">UFOPK2342_00292</name>
    <name evidence="6" type="ORF">UFOPK2423_00160</name>
    <name evidence="7" type="ORF">UFOPK3266_00423</name>
    <name evidence="8" type="ORF">UFOPK4367_00280</name>
</gene>
<dbReference type="EMBL" id="CAFBRC010000012">
    <property type="protein sequence ID" value="CAB5072344.1"/>
    <property type="molecule type" value="Genomic_DNA"/>
</dbReference>
<dbReference type="InterPro" id="IPR025736">
    <property type="entry name" value="PucR_C-HTH_dom"/>
</dbReference>
<dbReference type="PANTHER" id="PTHR33744">
    <property type="entry name" value="CARBOHYDRATE DIACID REGULATOR"/>
    <property type="match status" value="1"/>
</dbReference>
<dbReference type="Gene3D" id="1.10.10.2840">
    <property type="entry name" value="PucR C-terminal helix-turn-helix domain"/>
    <property type="match status" value="1"/>
</dbReference>
<proteinExistence type="inferred from homology"/>
<dbReference type="InterPro" id="IPR041522">
    <property type="entry name" value="CdaR_GGDEF"/>
</dbReference>
<evidence type="ECO:0000313" key="6">
    <source>
        <dbReference type="EMBL" id="CAB4684279.1"/>
    </source>
</evidence>
<comment type="similarity">
    <text evidence="1">Belongs to the CdaR family.</text>
</comment>
<dbReference type="InterPro" id="IPR051448">
    <property type="entry name" value="CdaR-like_regulators"/>
</dbReference>
<reference evidence="6" key="1">
    <citation type="submission" date="2020-05" db="EMBL/GenBank/DDBJ databases">
        <authorList>
            <person name="Chiriac C."/>
            <person name="Salcher M."/>
            <person name="Ghai R."/>
            <person name="Kavagutti S V."/>
        </authorList>
    </citation>
    <scope>NUCLEOTIDE SEQUENCE</scope>
</reference>
<dbReference type="Pfam" id="PF13556">
    <property type="entry name" value="HTH_30"/>
    <property type="match status" value="1"/>
</dbReference>
<organism evidence="6">
    <name type="scientific">freshwater metagenome</name>
    <dbReference type="NCBI Taxonomy" id="449393"/>
    <lineage>
        <taxon>unclassified sequences</taxon>
        <taxon>metagenomes</taxon>
        <taxon>ecological metagenomes</taxon>
    </lineage>
</organism>
<dbReference type="Pfam" id="PF17853">
    <property type="entry name" value="GGDEF_2"/>
    <property type="match status" value="1"/>
</dbReference>
<dbReference type="EMBL" id="CAEZXN010000002">
    <property type="protein sequence ID" value="CAB4684279.1"/>
    <property type="molecule type" value="Genomic_DNA"/>
</dbReference>
<sequence>MSMIAKGNGLSPQILPRVASHGVPLRELMQLPRWQGMEVVAGADGLDAIVARLNIIEVPDIAPWIKEHEFLLSTGYPLRDASEAFISEIASSGAVGLAIKQGRYLDEIPAQMLHESNELGFPILTIPEDVAFDELLHEGLALILEKNLTVLERSDHVHRALINLVLQGGGLAEVVSQVAEVIEAHVIAVTPDGRLLAASGAESSSMQGQFDPSGRLLIERLKLGLQETAAEELVLFQAVASISSGADELGRIVASSDRVLSNSDLMILERAATVAALTITKRQAVAAVESKYQGDFLREVFAGKAGTPEQVGVYAKALGWNFEREQLVIVATLEPVVQLTPEEHRRAHDRFTAAWVSVTRTADPEAAIVGFANEVVIISASSAHGPRGYLETLTAGLSGDGGGGRHRFNAGVSRVVPAMEALPEGYRQAKQALGVGRRIHGAGSVADFETLGVFRILSLVPESEELRSFLDETLGELATREDAEAEDLRKTLGVLLDTNINVAETSRILHFHYNTLRYRILKLERMVGPFTIDPQLRLSLALSLRILTMRGLA</sequence>
<evidence type="ECO:0000259" key="2">
    <source>
        <dbReference type="Pfam" id="PF07905"/>
    </source>
</evidence>
<feature type="domain" description="CdaR GGDEF-like" evidence="4">
    <location>
        <begin position="308"/>
        <end position="434"/>
    </location>
</feature>
<evidence type="ECO:0000313" key="5">
    <source>
        <dbReference type="EMBL" id="CAB4668630.1"/>
    </source>
</evidence>
<protein>
    <submittedName>
        <fullName evidence="6">Unannotated protein</fullName>
    </submittedName>
</protein>